<comment type="caution">
    <text evidence="1">The sequence shown here is derived from an EMBL/GenBank/DDBJ whole genome shotgun (WGS) entry which is preliminary data.</text>
</comment>
<evidence type="ECO:0000313" key="2">
    <source>
        <dbReference type="Proteomes" id="UP001420932"/>
    </source>
</evidence>
<dbReference type="InterPro" id="IPR006740">
    <property type="entry name" value="DUF604"/>
</dbReference>
<proteinExistence type="predicted"/>
<sequence length="490" mass="55712">MSKPGRDSSSSSSSLLLSFSLMKLTLSLSLFASLALVFLHIKPAPPQQYNINNNRNFILHNRTPVDAHPEADTNISHIVFGIGGSAKNWKYRSRYTEVWWRPNVTRGFVWLDEPLNSTESYVPVRVSEDTSRFKFTCSYGSRSAVRIARIVLESFRMGMEDARWFVMGDDDTVFFEENLVDVLSKYDHNQMVYVGGNSESVEQDVIHSYGMAYGGGGFAISYPLAKELVPVLDGCIDRYHYFYGSDERVGACVAEIGVRTIHEPGFHQVDVRGSAYGLLSAHPTAPLISLHHLDYVEPLMPNKTREESVRDLHRAYKRDPARALQQSVCYDLQRNWSVSVSWGYTVQIHNRLITGKELLTPLQTFRSWRSWSEGPFTFNTREESEDTCEREVRYFVSDVVGDGERTSSVYKRFDIEGEREGCGDGASLPKSVDVAAVKMDPLEWIKFKAPRRHCCEVINEREEETESSVLQVRIRRCKPGESLTLPPEIS</sequence>
<dbReference type="Proteomes" id="UP001420932">
    <property type="component" value="Unassembled WGS sequence"/>
</dbReference>
<dbReference type="EMBL" id="JBBNAF010000001">
    <property type="protein sequence ID" value="KAK9168342.1"/>
    <property type="molecule type" value="Genomic_DNA"/>
</dbReference>
<dbReference type="FunFam" id="3.90.550.50:FF:000006">
    <property type="entry name" value="Fringe-related protein-like"/>
    <property type="match status" value="1"/>
</dbReference>
<keyword evidence="2" id="KW-1185">Reference proteome</keyword>
<name>A0AAP0LC04_9MAGN</name>
<dbReference type="AlphaFoldDB" id="A0AAP0LC04"/>
<dbReference type="Pfam" id="PF04646">
    <property type="entry name" value="DUF604"/>
    <property type="match status" value="1"/>
</dbReference>
<reference evidence="1 2" key="1">
    <citation type="submission" date="2024-01" db="EMBL/GenBank/DDBJ databases">
        <title>Genome assemblies of Stephania.</title>
        <authorList>
            <person name="Yang L."/>
        </authorList>
    </citation>
    <scope>NUCLEOTIDE SEQUENCE [LARGE SCALE GENOMIC DNA]</scope>
    <source>
        <strain evidence="1">YNDBR</strain>
        <tissue evidence="1">Leaf</tissue>
    </source>
</reference>
<dbReference type="Gene3D" id="3.90.550.50">
    <property type="match status" value="1"/>
</dbReference>
<evidence type="ECO:0000313" key="1">
    <source>
        <dbReference type="EMBL" id="KAK9168342.1"/>
    </source>
</evidence>
<gene>
    <name evidence="1" type="ORF">Syun_000482</name>
</gene>
<accession>A0AAP0LC04</accession>
<dbReference type="PANTHER" id="PTHR10811">
    <property type="entry name" value="FRINGE-RELATED"/>
    <property type="match status" value="1"/>
</dbReference>
<protein>
    <submittedName>
        <fullName evidence="1">Uncharacterized protein</fullName>
    </submittedName>
</protein>
<organism evidence="1 2">
    <name type="scientific">Stephania yunnanensis</name>
    <dbReference type="NCBI Taxonomy" id="152371"/>
    <lineage>
        <taxon>Eukaryota</taxon>
        <taxon>Viridiplantae</taxon>
        <taxon>Streptophyta</taxon>
        <taxon>Embryophyta</taxon>
        <taxon>Tracheophyta</taxon>
        <taxon>Spermatophyta</taxon>
        <taxon>Magnoliopsida</taxon>
        <taxon>Ranunculales</taxon>
        <taxon>Menispermaceae</taxon>
        <taxon>Menispermoideae</taxon>
        <taxon>Cissampelideae</taxon>
        <taxon>Stephania</taxon>
    </lineage>
</organism>